<organism evidence="15 16">
    <name type="scientific">Leucobacter komagatae</name>
    <dbReference type="NCBI Taxonomy" id="55969"/>
    <lineage>
        <taxon>Bacteria</taxon>
        <taxon>Bacillati</taxon>
        <taxon>Actinomycetota</taxon>
        <taxon>Actinomycetes</taxon>
        <taxon>Micrococcales</taxon>
        <taxon>Microbacteriaceae</taxon>
        <taxon>Leucobacter</taxon>
    </lineage>
</organism>
<evidence type="ECO:0000256" key="7">
    <source>
        <dbReference type="ARBA" id="ARBA00022777"/>
    </source>
</evidence>
<dbReference type="CDD" id="cd06225">
    <property type="entry name" value="HAMP"/>
    <property type="match status" value="1"/>
</dbReference>
<evidence type="ECO:0000313" key="16">
    <source>
        <dbReference type="Proteomes" id="UP000319094"/>
    </source>
</evidence>
<sequence>MRRRLFIVFLVPMTIILVALGGAYGWSAARSIQQQVTSQLLSDLSYFTTGASQALRAGDPAMIETELRRYGSLYDAEVVVYDRSGAPWAASVRTPTLSEETTSQVNLALSGRRGEPAGEMLPWVKGETVIVEPVFDDGSVIGAVHISASTDGPRRAILTQWSALVIVSGLIILALVWAVYRLASWVLRPLHRLDAAMAAIEHGEMGARIDDETGPPEARRMVRMFNQMADEIERVMTRQQEFVMNASHELRNPLGALLMRVEYLATGLDEGWIDDVEHAREEGRRMTRILDTLLNVARDGKSDSAFVAVDLAALAEDRAAGWHERAADSWVVFHTRAVGDVWAVTDRMAVETALDAIIDNALKFAPRGSAIDLSVTTREGEHVISVRDRGRGLEPEQLEQATARFWRSPQDQNVPGSGLGLAIASDLLHTLGGRLRLSSPTGGGLEVELILPGASESGGERA</sequence>
<dbReference type="PRINTS" id="PR00344">
    <property type="entry name" value="BCTRLSENSOR"/>
</dbReference>
<feature type="domain" description="HAMP" evidence="13">
    <location>
        <begin position="184"/>
        <end position="237"/>
    </location>
</feature>
<dbReference type="PROSITE" id="PS50885">
    <property type="entry name" value="HAMP"/>
    <property type="match status" value="1"/>
</dbReference>
<dbReference type="InterPro" id="IPR004358">
    <property type="entry name" value="Sig_transdc_His_kin-like_C"/>
</dbReference>
<dbReference type="Gene3D" id="6.10.340.10">
    <property type="match status" value="1"/>
</dbReference>
<dbReference type="SUPFAM" id="SSF47384">
    <property type="entry name" value="Homodimeric domain of signal transducing histidine kinase"/>
    <property type="match status" value="1"/>
</dbReference>
<keyword evidence="5" id="KW-0808">Transferase</keyword>
<dbReference type="PANTHER" id="PTHR45436:SF5">
    <property type="entry name" value="SENSOR HISTIDINE KINASE TRCS"/>
    <property type="match status" value="1"/>
</dbReference>
<dbReference type="AlphaFoldDB" id="A0A542Y9Z4"/>
<keyword evidence="10 11" id="KW-0472">Membrane</keyword>
<dbReference type="PROSITE" id="PS50109">
    <property type="entry name" value="HIS_KIN"/>
    <property type="match status" value="1"/>
</dbReference>
<reference evidence="15 16" key="1">
    <citation type="submission" date="2019-06" db="EMBL/GenBank/DDBJ databases">
        <title>Sequencing the genomes of 1000 actinobacteria strains.</title>
        <authorList>
            <person name="Klenk H.-P."/>
        </authorList>
    </citation>
    <scope>NUCLEOTIDE SEQUENCE [LARGE SCALE GENOMIC DNA]</scope>
    <source>
        <strain evidence="15 16">DSM 8803</strain>
    </source>
</reference>
<evidence type="ECO:0000256" key="9">
    <source>
        <dbReference type="ARBA" id="ARBA00023012"/>
    </source>
</evidence>
<dbReference type="Gene3D" id="1.10.287.130">
    <property type="match status" value="1"/>
</dbReference>
<evidence type="ECO:0000256" key="11">
    <source>
        <dbReference type="SAM" id="Phobius"/>
    </source>
</evidence>
<dbReference type="InterPro" id="IPR036097">
    <property type="entry name" value="HisK_dim/P_sf"/>
</dbReference>
<accession>A0A542Y9Z4</accession>
<evidence type="ECO:0000256" key="10">
    <source>
        <dbReference type="ARBA" id="ARBA00023136"/>
    </source>
</evidence>
<dbReference type="InterPro" id="IPR036890">
    <property type="entry name" value="HATPase_C_sf"/>
</dbReference>
<dbReference type="PANTHER" id="PTHR45436">
    <property type="entry name" value="SENSOR HISTIDINE KINASE YKOH"/>
    <property type="match status" value="1"/>
</dbReference>
<dbReference type="GO" id="GO:0005886">
    <property type="term" value="C:plasma membrane"/>
    <property type="evidence" value="ECO:0007669"/>
    <property type="project" value="UniProtKB-SubCell"/>
</dbReference>
<keyword evidence="8 11" id="KW-1133">Transmembrane helix</keyword>
<dbReference type="EMBL" id="VFON01000002">
    <property type="protein sequence ID" value="TQL40884.1"/>
    <property type="molecule type" value="Genomic_DNA"/>
</dbReference>
<keyword evidence="4" id="KW-0597">Phosphoprotein</keyword>
<dbReference type="OrthoDB" id="9786919at2"/>
<keyword evidence="16" id="KW-1185">Reference proteome</keyword>
<dbReference type="STRING" id="55969.SD72_03080"/>
<dbReference type="InterPro" id="IPR050428">
    <property type="entry name" value="TCS_sensor_his_kinase"/>
</dbReference>
<proteinExistence type="predicted"/>
<evidence type="ECO:0000313" key="14">
    <source>
        <dbReference type="EMBL" id="TQL40884.1"/>
    </source>
</evidence>
<dbReference type="InterPro" id="IPR003661">
    <property type="entry name" value="HisK_dim/P_dom"/>
</dbReference>
<keyword evidence="7 15" id="KW-0418">Kinase</keyword>
<dbReference type="SMART" id="SM00304">
    <property type="entry name" value="HAMP"/>
    <property type="match status" value="1"/>
</dbReference>
<comment type="subcellular location">
    <subcellularLocation>
        <location evidence="2">Cell membrane</location>
    </subcellularLocation>
</comment>
<evidence type="ECO:0000256" key="2">
    <source>
        <dbReference type="ARBA" id="ARBA00004236"/>
    </source>
</evidence>
<name>A0A542Y9Z4_9MICO</name>
<evidence type="ECO:0000259" key="13">
    <source>
        <dbReference type="PROSITE" id="PS50885"/>
    </source>
</evidence>
<evidence type="ECO:0000256" key="5">
    <source>
        <dbReference type="ARBA" id="ARBA00022679"/>
    </source>
</evidence>
<dbReference type="EMBL" id="VFON01000001">
    <property type="protein sequence ID" value="TQL44916.1"/>
    <property type="molecule type" value="Genomic_DNA"/>
</dbReference>
<dbReference type="GO" id="GO:0000155">
    <property type="term" value="F:phosphorelay sensor kinase activity"/>
    <property type="evidence" value="ECO:0007669"/>
    <property type="project" value="InterPro"/>
</dbReference>
<dbReference type="Gene3D" id="3.30.565.10">
    <property type="entry name" value="Histidine kinase-like ATPase, C-terminal domain"/>
    <property type="match status" value="1"/>
</dbReference>
<dbReference type="SUPFAM" id="SSF158472">
    <property type="entry name" value="HAMP domain-like"/>
    <property type="match status" value="1"/>
</dbReference>
<feature type="domain" description="Histidine kinase" evidence="12">
    <location>
        <begin position="245"/>
        <end position="455"/>
    </location>
</feature>
<protein>
    <recommendedName>
        <fullName evidence="3">histidine kinase</fullName>
        <ecNumber evidence="3">2.7.13.3</ecNumber>
    </recommendedName>
</protein>
<dbReference type="InterPro" id="IPR003594">
    <property type="entry name" value="HATPase_dom"/>
</dbReference>
<evidence type="ECO:0000313" key="15">
    <source>
        <dbReference type="EMBL" id="TQL44916.1"/>
    </source>
</evidence>
<keyword evidence="9" id="KW-0902">Two-component regulatory system</keyword>
<dbReference type="Pfam" id="PF00672">
    <property type="entry name" value="HAMP"/>
    <property type="match status" value="1"/>
</dbReference>
<dbReference type="SUPFAM" id="SSF55874">
    <property type="entry name" value="ATPase domain of HSP90 chaperone/DNA topoisomerase II/histidine kinase"/>
    <property type="match status" value="1"/>
</dbReference>
<gene>
    <name evidence="15" type="ORF">FB468_2987</name>
    <name evidence="14" type="ORF">FB468_3410</name>
</gene>
<dbReference type="SMART" id="SM00388">
    <property type="entry name" value="HisKA"/>
    <property type="match status" value="1"/>
</dbReference>
<evidence type="ECO:0000256" key="3">
    <source>
        <dbReference type="ARBA" id="ARBA00012438"/>
    </source>
</evidence>
<dbReference type="SMART" id="SM00387">
    <property type="entry name" value="HATPase_c"/>
    <property type="match status" value="1"/>
</dbReference>
<dbReference type="Pfam" id="PF00512">
    <property type="entry name" value="HisKA"/>
    <property type="match status" value="1"/>
</dbReference>
<evidence type="ECO:0000256" key="6">
    <source>
        <dbReference type="ARBA" id="ARBA00022692"/>
    </source>
</evidence>
<evidence type="ECO:0000259" key="12">
    <source>
        <dbReference type="PROSITE" id="PS50109"/>
    </source>
</evidence>
<dbReference type="EC" id="2.7.13.3" evidence="3"/>
<dbReference type="CDD" id="cd00082">
    <property type="entry name" value="HisKA"/>
    <property type="match status" value="1"/>
</dbReference>
<keyword evidence="6 11" id="KW-0812">Transmembrane</keyword>
<dbReference type="Pfam" id="PF02518">
    <property type="entry name" value="HATPase_c"/>
    <property type="match status" value="1"/>
</dbReference>
<feature type="transmembrane region" description="Helical" evidence="11">
    <location>
        <begin position="161"/>
        <end position="183"/>
    </location>
</feature>
<comment type="catalytic activity">
    <reaction evidence="1">
        <text>ATP + protein L-histidine = ADP + protein N-phospho-L-histidine.</text>
        <dbReference type="EC" id="2.7.13.3"/>
    </reaction>
</comment>
<dbReference type="InterPro" id="IPR005467">
    <property type="entry name" value="His_kinase_dom"/>
</dbReference>
<dbReference type="RefSeq" id="WP_141888022.1">
    <property type="nucleotide sequence ID" value="NZ_BAAAUY010000018.1"/>
</dbReference>
<dbReference type="Proteomes" id="UP000319094">
    <property type="component" value="Unassembled WGS sequence"/>
</dbReference>
<comment type="caution">
    <text evidence="15">The sequence shown here is derived from an EMBL/GenBank/DDBJ whole genome shotgun (WGS) entry which is preliminary data.</text>
</comment>
<evidence type="ECO:0000256" key="4">
    <source>
        <dbReference type="ARBA" id="ARBA00022553"/>
    </source>
</evidence>
<evidence type="ECO:0000256" key="1">
    <source>
        <dbReference type="ARBA" id="ARBA00000085"/>
    </source>
</evidence>
<evidence type="ECO:0000256" key="8">
    <source>
        <dbReference type="ARBA" id="ARBA00022989"/>
    </source>
</evidence>
<dbReference type="InterPro" id="IPR003660">
    <property type="entry name" value="HAMP_dom"/>
</dbReference>